<dbReference type="Gene3D" id="1.10.10.60">
    <property type="entry name" value="Homeodomain-like"/>
    <property type="match status" value="1"/>
</dbReference>
<dbReference type="InterPro" id="IPR036271">
    <property type="entry name" value="Tet_transcr_reg_TetR-rel_C_sf"/>
</dbReference>
<dbReference type="Pfam" id="PF16859">
    <property type="entry name" value="TetR_C_11"/>
    <property type="match status" value="1"/>
</dbReference>
<dbReference type="OrthoDB" id="9796019at2"/>
<keyword evidence="2 4" id="KW-0238">DNA-binding</keyword>
<organism evidence="6 7">
    <name type="scientific">Streptomyces lunaelactis</name>
    <dbReference type="NCBI Taxonomy" id="1535768"/>
    <lineage>
        <taxon>Bacteria</taxon>
        <taxon>Bacillati</taxon>
        <taxon>Actinomycetota</taxon>
        <taxon>Actinomycetes</taxon>
        <taxon>Kitasatosporales</taxon>
        <taxon>Streptomycetaceae</taxon>
        <taxon>Streptomyces</taxon>
    </lineage>
</organism>
<feature type="domain" description="HTH tetR-type" evidence="5">
    <location>
        <begin position="17"/>
        <end position="77"/>
    </location>
</feature>
<dbReference type="GO" id="GO:0000976">
    <property type="term" value="F:transcription cis-regulatory region binding"/>
    <property type="evidence" value="ECO:0007669"/>
    <property type="project" value="TreeGrafter"/>
</dbReference>
<dbReference type="PROSITE" id="PS50977">
    <property type="entry name" value="HTH_TETR_2"/>
    <property type="match status" value="1"/>
</dbReference>
<dbReference type="RefSeq" id="WP_108151990.1">
    <property type="nucleotide sequence ID" value="NZ_CP026304.1"/>
</dbReference>
<evidence type="ECO:0000256" key="2">
    <source>
        <dbReference type="ARBA" id="ARBA00023125"/>
    </source>
</evidence>
<gene>
    <name evidence="6" type="ORF">SLUN_25290</name>
</gene>
<reference evidence="6 7" key="1">
    <citation type="submission" date="2018-01" db="EMBL/GenBank/DDBJ databases">
        <title>Complete genome sequence of Streptomyces lunaelactis MM109T, a Ferroverdin A producer isolated from cave moonmilk deposits.</title>
        <authorList>
            <person name="Naome A."/>
            <person name="Martinet L."/>
            <person name="Maciejewska M."/>
            <person name="Anderssen S."/>
            <person name="Adam D."/>
            <person name="Tenconi E."/>
            <person name="Deflandre B."/>
            <person name="Arguelles-Arias A."/>
            <person name="Calusinska M."/>
            <person name="Copieters W."/>
            <person name="Karim L."/>
            <person name="Hanikenne M."/>
            <person name="Baurain D."/>
            <person name="van Wezel G."/>
            <person name="Smargiasso N."/>
            <person name="de Pauw E."/>
            <person name="Delfosse P."/>
            <person name="Rigali S."/>
        </authorList>
    </citation>
    <scope>NUCLEOTIDE SEQUENCE [LARGE SCALE GENOMIC DNA]</scope>
    <source>
        <strain evidence="6 7">MM109</strain>
    </source>
</reference>
<dbReference type="KEGG" id="slk:SLUN_25290"/>
<dbReference type="PANTHER" id="PTHR30055">
    <property type="entry name" value="HTH-TYPE TRANSCRIPTIONAL REGULATOR RUTR"/>
    <property type="match status" value="1"/>
</dbReference>
<dbReference type="AlphaFoldDB" id="A0A2R4T7D7"/>
<evidence type="ECO:0000256" key="3">
    <source>
        <dbReference type="ARBA" id="ARBA00023163"/>
    </source>
</evidence>
<proteinExistence type="predicted"/>
<evidence type="ECO:0000313" key="7">
    <source>
        <dbReference type="Proteomes" id="UP000244201"/>
    </source>
</evidence>
<feature type="DNA-binding region" description="H-T-H motif" evidence="4">
    <location>
        <begin position="40"/>
        <end position="59"/>
    </location>
</feature>
<accession>A0A2R4T7D7</accession>
<evidence type="ECO:0000256" key="4">
    <source>
        <dbReference type="PROSITE-ProRule" id="PRU00335"/>
    </source>
</evidence>
<dbReference type="SUPFAM" id="SSF48498">
    <property type="entry name" value="Tetracyclin repressor-like, C-terminal domain"/>
    <property type="match status" value="1"/>
</dbReference>
<evidence type="ECO:0000259" key="5">
    <source>
        <dbReference type="PROSITE" id="PS50977"/>
    </source>
</evidence>
<dbReference type="GO" id="GO:0003700">
    <property type="term" value="F:DNA-binding transcription factor activity"/>
    <property type="evidence" value="ECO:0007669"/>
    <property type="project" value="TreeGrafter"/>
</dbReference>
<dbReference type="PANTHER" id="PTHR30055:SF148">
    <property type="entry name" value="TETR-FAMILY TRANSCRIPTIONAL REGULATOR"/>
    <property type="match status" value="1"/>
</dbReference>
<dbReference type="InterPro" id="IPR050109">
    <property type="entry name" value="HTH-type_TetR-like_transc_reg"/>
</dbReference>
<protein>
    <submittedName>
        <fullName evidence="6">TetR family transcriptional regulator</fullName>
    </submittedName>
</protein>
<sequence length="205" mass="22090">MTERQPHGSARPGGRTARTRAAVLAAAFDELDAHGFGALTMDGLAQRSGVHVSTIRRRWRTVEGVIGDLLAQQGTTIPIPGTGDFRQDLHALAEAIARFYASPRNRSLIEGIVAAAAHDPLVGPIVRDVFAARVQHVTQLVHRAIDRGELPPDTDATDVIAALGAPFYYRLLITRQPIDDRLTHAAAEAAYHAARAGTFSRPSPR</sequence>
<dbReference type="InterPro" id="IPR009057">
    <property type="entry name" value="Homeodomain-like_sf"/>
</dbReference>
<dbReference type="InterPro" id="IPR001647">
    <property type="entry name" value="HTH_TetR"/>
</dbReference>
<dbReference type="SUPFAM" id="SSF46689">
    <property type="entry name" value="Homeodomain-like"/>
    <property type="match status" value="1"/>
</dbReference>
<dbReference type="InterPro" id="IPR011075">
    <property type="entry name" value="TetR_C"/>
</dbReference>
<name>A0A2R4T7D7_9ACTN</name>
<dbReference type="Proteomes" id="UP000244201">
    <property type="component" value="Chromosome"/>
</dbReference>
<dbReference type="GeneID" id="55658568"/>
<dbReference type="Pfam" id="PF00440">
    <property type="entry name" value="TetR_N"/>
    <property type="match status" value="1"/>
</dbReference>
<dbReference type="Gene3D" id="1.10.357.10">
    <property type="entry name" value="Tetracycline Repressor, domain 2"/>
    <property type="match status" value="1"/>
</dbReference>
<keyword evidence="1" id="KW-0805">Transcription regulation</keyword>
<keyword evidence="7" id="KW-1185">Reference proteome</keyword>
<dbReference type="EMBL" id="CP026304">
    <property type="protein sequence ID" value="AVZ75007.1"/>
    <property type="molecule type" value="Genomic_DNA"/>
</dbReference>
<keyword evidence="3" id="KW-0804">Transcription</keyword>
<evidence type="ECO:0000313" key="6">
    <source>
        <dbReference type="EMBL" id="AVZ75007.1"/>
    </source>
</evidence>
<evidence type="ECO:0000256" key="1">
    <source>
        <dbReference type="ARBA" id="ARBA00023015"/>
    </source>
</evidence>